<dbReference type="AlphaFoldDB" id="A0A1I8FVN9"/>
<name>A0A1I8FVN9_9PLAT</name>
<dbReference type="WBParaSite" id="maker-uti_cns_0000180-snap-gene-0.19-mRNA-1">
    <property type="protein sequence ID" value="maker-uti_cns_0000180-snap-gene-0.19-mRNA-1"/>
    <property type="gene ID" value="maker-uti_cns_0000180-snap-gene-0.19"/>
</dbReference>
<keyword evidence="1" id="KW-1185">Reference proteome</keyword>
<evidence type="ECO:0000313" key="2">
    <source>
        <dbReference type="WBParaSite" id="maker-uti_cns_0000180-snap-gene-0.19-mRNA-1"/>
    </source>
</evidence>
<evidence type="ECO:0000313" key="1">
    <source>
        <dbReference type="Proteomes" id="UP000095280"/>
    </source>
</evidence>
<dbReference type="Proteomes" id="UP000095280">
    <property type="component" value="Unplaced"/>
</dbReference>
<protein>
    <submittedName>
        <fullName evidence="2">Myotubularin phosphatase domain-containing protein</fullName>
    </submittedName>
</protein>
<organism evidence="1 2">
    <name type="scientific">Macrostomum lignano</name>
    <dbReference type="NCBI Taxonomy" id="282301"/>
    <lineage>
        <taxon>Eukaryota</taxon>
        <taxon>Metazoa</taxon>
        <taxon>Spiralia</taxon>
        <taxon>Lophotrochozoa</taxon>
        <taxon>Platyhelminthes</taxon>
        <taxon>Rhabditophora</taxon>
        <taxon>Macrostomorpha</taxon>
        <taxon>Macrostomida</taxon>
        <taxon>Macrostomidae</taxon>
        <taxon>Macrostomum</taxon>
    </lineage>
</organism>
<proteinExistence type="predicted"/>
<accession>A0A1I8FVN9</accession>
<reference evidence="2" key="1">
    <citation type="submission" date="2016-11" db="UniProtKB">
        <authorList>
            <consortium name="WormBaseParasite"/>
        </authorList>
    </citation>
    <scope>IDENTIFICATION</scope>
</reference>
<sequence length="133" mass="15442">MFYKRTDVSVLSIVSMDGDFKNYIKLQQISSFREFEPRRIAGPCSVLRVDASERSIFDFSECRRPFPILIMFPERAVIRNCDQETKMISRNAIFRELNHLCYPSTAKVLTHKTIQGWNSPKSRSAKTLESDSL</sequence>